<dbReference type="Gene3D" id="2.40.10.10">
    <property type="entry name" value="Trypsin-like serine proteases"/>
    <property type="match status" value="1"/>
</dbReference>
<dbReference type="InterPro" id="IPR009003">
    <property type="entry name" value="Peptidase_S1_PA"/>
</dbReference>
<evidence type="ECO:0000256" key="1">
    <source>
        <dbReference type="ARBA" id="ARBA00007664"/>
    </source>
</evidence>
<dbReference type="PROSITE" id="PS00135">
    <property type="entry name" value="TRYPSIN_SER"/>
    <property type="match status" value="1"/>
</dbReference>
<evidence type="ECO:0000256" key="4">
    <source>
        <dbReference type="ARBA" id="ARBA00022825"/>
    </source>
</evidence>
<sequence>MKARSCLYLTFIFCFISASHSKKEKIVSGQFVDDETFEKEFEYQVSVQNRGVHYCGGGIIGEYYVLTAAHCVMYKPGQPRKGAWNIVAGTNNIKNMLPSAMFAKVTQIIVPKEFFFEPDALGDQEPKNDLAILKLASSLNIGGNPNFVQLKLPEGPNVSYIGRKAVFAGFGWDESPIDFDRERNVMTRKTLVNVDNLKKIDVRILQPSSCRDAFALLFNAVNENDDTILCGRADQGGACRGDSGGPLVVDGDTVVGILSTTPESCDESTEPSIYTKVSSFLHFIRSSMGLERLTRVRPTCTPTKGSQTAFCAIL</sequence>
<evidence type="ECO:0000256" key="2">
    <source>
        <dbReference type="ARBA" id="ARBA00022670"/>
    </source>
</evidence>
<feature type="signal peptide" evidence="7">
    <location>
        <begin position="1"/>
        <end position="21"/>
    </location>
</feature>
<evidence type="ECO:0000313" key="10">
    <source>
        <dbReference type="Proteomes" id="UP001627154"/>
    </source>
</evidence>
<dbReference type="EMBL" id="JBJJXI010000021">
    <property type="protein sequence ID" value="KAL3405092.1"/>
    <property type="molecule type" value="Genomic_DNA"/>
</dbReference>
<feature type="domain" description="Peptidase S1" evidence="8">
    <location>
        <begin position="26"/>
        <end position="289"/>
    </location>
</feature>
<dbReference type="AlphaFoldDB" id="A0ABD2XIR5"/>
<evidence type="ECO:0000313" key="9">
    <source>
        <dbReference type="EMBL" id="KAL3405092.1"/>
    </source>
</evidence>
<dbReference type="CDD" id="cd00190">
    <property type="entry name" value="Tryp_SPc"/>
    <property type="match status" value="1"/>
</dbReference>
<keyword evidence="7" id="KW-0732">Signal</keyword>
<keyword evidence="3 6" id="KW-0378">Hydrolase</keyword>
<dbReference type="PROSITE" id="PS50240">
    <property type="entry name" value="TRYPSIN_DOM"/>
    <property type="match status" value="1"/>
</dbReference>
<gene>
    <name evidence="9" type="ORF">TKK_002149</name>
</gene>
<evidence type="ECO:0000256" key="5">
    <source>
        <dbReference type="ARBA" id="ARBA00023157"/>
    </source>
</evidence>
<dbReference type="Pfam" id="PF00089">
    <property type="entry name" value="Trypsin"/>
    <property type="match status" value="1"/>
</dbReference>
<evidence type="ECO:0000259" key="8">
    <source>
        <dbReference type="PROSITE" id="PS50240"/>
    </source>
</evidence>
<dbReference type="PRINTS" id="PR00722">
    <property type="entry name" value="CHYMOTRYPSIN"/>
</dbReference>
<accession>A0ABD2XIR5</accession>
<keyword evidence="10" id="KW-1185">Reference proteome</keyword>
<evidence type="ECO:0000256" key="6">
    <source>
        <dbReference type="RuleBase" id="RU363034"/>
    </source>
</evidence>
<dbReference type="SUPFAM" id="SSF50494">
    <property type="entry name" value="Trypsin-like serine proteases"/>
    <property type="match status" value="1"/>
</dbReference>
<dbReference type="SMART" id="SM00020">
    <property type="entry name" value="Tryp_SPc"/>
    <property type="match status" value="1"/>
</dbReference>
<feature type="chain" id="PRO_5044766906" description="Peptidase S1 domain-containing protein" evidence="7">
    <location>
        <begin position="22"/>
        <end position="314"/>
    </location>
</feature>
<dbReference type="InterPro" id="IPR043504">
    <property type="entry name" value="Peptidase_S1_PA_chymotrypsin"/>
</dbReference>
<keyword evidence="5" id="KW-1015">Disulfide bond</keyword>
<comment type="caution">
    <text evidence="9">The sequence shown here is derived from an EMBL/GenBank/DDBJ whole genome shotgun (WGS) entry which is preliminary data.</text>
</comment>
<organism evidence="9 10">
    <name type="scientific">Trichogramma kaykai</name>
    <dbReference type="NCBI Taxonomy" id="54128"/>
    <lineage>
        <taxon>Eukaryota</taxon>
        <taxon>Metazoa</taxon>
        <taxon>Ecdysozoa</taxon>
        <taxon>Arthropoda</taxon>
        <taxon>Hexapoda</taxon>
        <taxon>Insecta</taxon>
        <taxon>Pterygota</taxon>
        <taxon>Neoptera</taxon>
        <taxon>Endopterygota</taxon>
        <taxon>Hymenoptera</taxon>
        <taxon>Apocrita</taxon>
        <taxon>Proctotrupomorpha</taxon>
        <taxon>Chalcidoidea</taxon>
        <taxon>Trichogrammatidae</taxon>
        <taxon>Trichogramma</taxon>
    </lineage>
</organism>
<evidence type="ECO:0000256" key="3">
    <source>
        <dbReference type="ARBA" id="ARBA00022801"/>
    </source>
</evidence>
<keyword evidence="4 6" id="KW-0720">Serine protease</keyword>
<dbReference type="PANTHER" id="PTHR24276">
    <property type="entry name" value="POLYSERASE-RELATED"/>
    <property type="match status" value="1"/>
</dbReference>
<evidence type="ECO:0000256" key="7">
    <source>
        <dbReference type="SAM" id="SignalP"/>
    </source>
</evidence>
<dbReference type="Proteomes" id="UP001627154">
    <property type="component" value="Unassembled WGS sequence"/>
</dbReference>
<dbReference type="GO" id="GO:0006508">
    <property type="term" value="P:proteolysis"/>
    <property type="evidence" value="ECO:0007669"/>
    <property type="project" value="UniProtKB-KW"/>
</dbReference>
<reference evidence="9 10" key="1">
    <citation type="journal article" date="2024" name="bioRxiv">
        <title>A reference genome for Trichogramma kaykai: A tiny desert-dwelling parasitoid wasp with competing sex-ratio distorters.</title>
        <authorList>
            <person name="Culotta J."/>
            <person name="Lindsey A.R."/>
        </authorList>
    </citation>
    <scope>NUCLEOTIDE SEQUENCE [LARGE SCALE GENOMIC DNA]</scope>
    <source>
        <strain evidence="9 10">KSX58</strain>
    </source>
</reference>
<name>A0ABD2XIR5_9HYME</name>
<dbReference type="InterPro" id="IPR001314">
    <property type="entry name" value="Peptidase_S1A"/>
</dbReference>
<dbReference type="InterPro" id="IPR050430">
    <property type="entry name" value="Peptidase_S1"/>
</dbReference>
<comment type="similarity">
    <text evidence="1">Belongs to the peptidase S1 family.</text>
</comment>
<proteinExistence type="inferred from homology"/>
<dbReference type="PANTHER" id="PTHR24276:SF91">
    <property type="entry name" value="AT26814P-RELATED"/>
    <property type="match status" value="1"/>
</dbReference>
<protein>
    <recommendedName>
        <fullName evidence="8">Peptidase S1 domain-containing protein</fullName>
    </recommendedName>
</protein>
<dbReference type="PROSITE" id="PS00134">
    <property type="entry name" value="TRYPSIN_HIS"/>
    <property type="match status" value="1"/>
</dbReference>
<dbReference type="InterPro" id="IPR001254">
    <property type="entry name" value="Trypsin_dom"/>
</dbReference>
<dbReference type="InterPro" id="IPR018114">
    <property type="entry name" value="TRYPSIN_HIS"/>
</dbReference>
<keyword evidence="2 6" id="KW-0645">Protease</keyword>
<dbReference type="GO" id="GO:0008236">
    <property type="term" value="F:serine-type peptidase activity"/>
    <property type="evidence" value="ECO:0007669"/>
    <property type="project" value="UniProtKB-KW"/>
</dbReference>
<dbReference type="InterPro" id="IPR033116">
    <property type="entry name" value="TRYPSIN_SER"/>
</dbReference>
<dbReference type="FunFam" id="2.40.10.10:FF:000068">
    <property type="entry name" value="transmembrane protease serine 2"/>
    <property type="match status" value="1"/>
</dbReference>